<dbReference type="GO" id="GO:0005615">
    <property type="term" value="C:extracellular space"/>
    <property type="evidence" value="ECO:0000318"/>
    <property type="project" value="GO_Central"/>
</dbReference>
<name>A7S661_NEMVE</name>
<dbReference type="Gene3D" id="3.40.33.10">
    <property type="entry name" value="CAP"/>
    <property type="match status" value="1"/>
</dbReference>
<keyword evidence="1" id="KW-0732">Signal</keyword>
<feature type="chain" id="PRO_5002715063" description="SCP domain-containing protein" evidence="1">
    <location>
        <begin position="24"/>
        <end position="167"/>
    </location>
</feature>
<evidence type="ECO:0000313" key="4">
    <source>
        <dbReference type="Proteomes" id="UP000001593"/>
    </source>
</evidence>
<dbReference type="PhylomeDB" id="A7S661"/>
<dbReference type="InterPro" id="IPR001283">
    <property type="entry name" value="CRISP-related"/>
</dbReference>
<feature type="domain" description="SCP" evidence="2">
    <location>
        <begin position="26"/>
        <end position="159"/>
    </location>
</feature>
<dbReference type="AlphaFoldDB" id="A7S661"/>
<dbReference type="InterPro" id="IPR034113">
    <property type="entry name" value="SCP_GAPR1-like"/>
</dbReference>
<dbReference type="EMBL" id="DS469586">
    <property type="protein sequence ID" value="EDO40806.1"/>
    <property type="molecule type" value="Genomic_DNA"/>
</dbReference>
<dbReference type="SMART" id="SM00198">
    <property type="entry name" value="SCP"/>
    <property type="match status" value="1"/>
</dbReference>
<reference evidence="3 4" key="1">
    <citation type="journal article" date="2007" name="Science">
        <title>Sea anemone genome reveals ancestral eumetazoan gene repertoire and genomic organization.</title>
        <authorList>
            <person name="Putnam N.H."/>
            <person name="Srivastava M."/>
            <person name="Hellsten U."/>
            <person name="Dirks B."/>
            <person name="Chapman J."/>
            <person name="Salamov A."/>
            <person name="Terry A."/>
            <person name="Shapiro H."/>
            <person name="Lindquist E."/>
            <person name="Kapitonov V.V."/>
            <person name="Jurka J."/>
            <person name="Genikhovich G."/>
            <person name="Grigoriev I.V."/>
            <person name="Lucas S.M."/>
            <person name="Steele R.E."/>
            <person name="Finnerty J.R."/>
            <person name="Technau U."/>
            <person name="Martindale M.Q."/>
            <person name="Rokhsar D.S."/>
        </authorList>
    </citation>
    <scope>NUCLEOTIDE SEQUENCE [LARGE SCALE GENOMIC DNA]</scope>
    <source>
        <strain evidence="4">CH2 X CH6</strain>
    </source>
</reference>
<feature type="signal peptide" evidence="1">
    <location>
        <begin position="1"/>
        <end position="23"/>
    </location>
</feature>
<dbReference type="CDD" id="cd05382">
    <property type="entry name" value="CAP_GAPR1-like"/>
    <property type="match status" value="1"/>
</dbReference>
<dbReference type="KEGG" id="nve:5512534"/>
<keyword evidence="4" id="KW-1185">Reference proteome</keyword>
<organism evidence="3 4">
    <name type="scientific">Nematostella vectensis</name>
    <name type="common">Starlet sea anemone</name>
    <dbReference type="NCBI Taxonomy" id="45351"/>
    <lineage>
        <taxon>Eukaryota</taxon>
        <taxon>Metazoa</taxon>
        <taxon>Cnidaria</taxon>
        <taxon>Anthozoa</taxon>
        <taxon>Hexacorallia</taxon>
        <taxon>Actiniaria</taxon>
        <taxon>Edwardsiidae</taxon>
        <taxon>Nematostella</taxon>
    </lineage>
</organism>
<proteinExistence type="predicted"/>
<dbReference type="InterPro" id="IPR035940">
    <property type="entry name" value="CAP_sf"/>
</dbReference>
<dbReference type="SUPFAM" id="SSF55797">
    <property type="entry name" value="PR-1-like"/>
    <property type="match status" value="1"/>
</dbReference>
<dbReference type="eggNOG" id="KOG3017">
    <property type="taxonomic scope" value="Eukaryota"/>
</dbReference>
<dbReference type="FunFam" id="3.40.33.10:FF:000010">
    <property type="entry name" value="Predicted protein"/>
    <property type="match status" value="1"/>
</dbReference>
<evidence type="ECO:0000259" key="2">
    <source>
        <dbReference type="SMART" id="SM00198"/>
    </source>
</evidence>
<evidence type="ECO:0000313" key="3">
    <source>
        <dbReference type="EMBL" id="EDO40806.1"/>
    </source>
</evidence>
<dbReference type="PANTHER" id="PTHR10334">
    <property type="entry name" value="CYSTEINE-RICH SECRETORY PROTEIN-RELATED"/>
    <property type="match status" value="1"/>
</dbReference>
<evidence type="ECO:0000256" key="1">
    <source>
        <dbReference type="SAM" id="SignalP"/>
    </source>
</evidence>
<dbReference type="Proteomes" id="UP000001593">
    <property type="component" value="Unassembled WGS sequence"/>
</dbReference>
<accession>A7S661</accession>
<dbReference type="STRING" id="45351.A7S661"/>
<dbReference type="OrthoDB" id="5950291at2759"/>
<dbReference type="FunCoup" id="A7S661">
    <property type="interactions" value="11"/>
</dbReference>
<dbReference type="OMA" id="YCANPPR"/>
<sequence length="167" mass="18678">MVTGARALIVAFLAIFCVRQARAISAFGVSCLAEHNKYRERHGAPPLVWDGTLEAHAKAWAKKLSSGRLPPGVFHDMRSREGENIAIISEPTCEEALSMWMDEFIDYKDEGYCANPPRLPPYHLMHFTQVTWKATRRLGVAVSGNWLVARYSPSGNWGGQFGRNVEC</sequence>
<dbReference type="InParanoid" id="A7S661"/>
<dbReference type="InterPro" id="IPR014044">
    <property type="entry name" value="CAP_dom"/>
</dbReference>
<gene>
    <name evidence="3" type="ORF">NEMVEDRAFT_v1g207413</name>
</gene>
<dbReference type="PRINTS" id="PR00837">
    <property type="entry name" value="V5TPXLIKE"/>
</dbReference>
<dbReference type="Pfam" id="PF00188">
    <property type="entry name" value="CAP"/>
    <property type="match status" value="1"/>
</dbReference>
<protein>
    <recommendedName>
        <fullName evidence="2">SCP domain-containing protein</fullName>
    </recommendedName>
</protein>
<dbReference type="HOGENOM" id="CLU_035730_9_1_1"/>